<organism evidence="1 2">
    <name type="scientific">Escherichia phage vB_EcoM_PHB05</name>
    <dbReference type="NCBI Taxonomy" id="2041347"/>
    <lineage>
        <taxon>Viruses</taxon>
        <taxon>Duplodnaviria</taxon>
        <taxon>Heunggongvirae</taxon>
        <taxon>Uroviricota</taxon>
        <taxon>Caudoviricetes</taxon>
        <taxon>Stephanstirmvirinae</taxon>
        <taxon>Justusliebigvirus</taxon>
        <taxon>Justusliebigvirus PHB05</taxon>
    </lineage>
</organism>
<dbReference type="KEGG" id="vg:62611877"/>
<reference evidence="1 2" key="1">
    <citation type="submission" date="2017-09" db="EMBL/GenBank/DDBJ databases">
        <title>Phage vB_EcoM_PHB05 against multidrug-resistant shiga toxin-producing Escherichia.</title>
        <authorList>
            <person name="Chen Y."/>
            <person name="Song J."/>
            <person name="Wu B."/>
        </authorList>
    </citation>
    <scope>NUCLEOTIDE SEQUENCE [LARGE SCALE GENOMIC DNA]</scope>
    <source>
        <strain evidence="1">Wastewater</strain>
    </source>
</reference>
<keyword evidence="2" id="KW-1185">Reference proteome</keyword>
<evidence type="ECO:0000313" key="2">
    <source>
        <dbReference type="Proteomes" id="UP000230824"/>
    </source>
</evidence>
<proteinExistence type="predicted"/>
<dbReference type="RefSeq" id="YP_009984533.1">
    <property type="nucleotide sequence ID" value="NC_052652.1"/>
</dbReference>
<sequence>MGITLEGQKLIRSGNFLVDIEHNQDYALEVSDVLFDALQAGFNFEVYEVIRGTKLRETLGSSSDVYSAIWQYFGLMGGKTYLTDNYSEGVVYLDMEEFRRLFKSEENEEEGELFEGITLEGNVEIVYKAGKTFHLRENGKAKVDFVNKTVTTEHNYLKDGQPAFERVKIKFKVLSALVTDQERIDFVEDGVVTHTKVYNI</sequence>
<dbReference type="EMBL" id="MF805809">
    <property type="protein sequence ID" value="ATI15907.1"/>
    <property type="molecule type" value="Genomic_DNA"/>
</dbReference>
<accession>A0A291LBB0</accession>
<dbReference type="Proteomes" id="UP000230824">
    <property type="component" value="Segment"/>
</dbReference>
<dbReference type="GeneID" id="62611877"/>
<name>A0A291LBB0_9CAUD</name>
<protein>
    <submittedName>
        <fullName evidence="1">Uncharacterized protein</fullName>
    </submittedName>
</protein>
<evidence type="ECO:0000313" key="1">
    <source>
        <dbReference type="EMBL" id="ATI15907.1"/>
    </source>
</evidence>